<dbReference type="InterPro" id="IPR027467">
    <property type="entry name" value="MopterinOxRdtase_cofactor_BS"/>
</dbReference>
<organism evidence="15 16">
    <name type="scientific">Pedobacter cryophilus</name>
    <dbReference type="NCBI Taxonomy" id="2571271"/>
    <lineage>
        <taxon>Bacteria</taxon>
        <taxon>Pseudomonadati</taxon>
        <taxon>Bacteroidota</taxon>
        <taxon>Sphingobacteriia</taxon>
        <taxon>Sphingobacteriales</taxon>
        <taxon>Sphingobacteriaceae</taxon>
        <taxon>Pedobacter</taxon>
    </lineage>
</organism>
<dbReference type="GO" id="GO:0043546">
    <property type="term" value="F:molybdopterin cofactor binding"/>
    <property type="evidence" value="ECO:0007669"/>
    <property type="project" value="InterPro"/>
</dbReference>
<reference evidence="15 16" key="1">
    <citation type="submission" date="2019-04" db="EMBL/GenBank/DDBJ databases">
        <title>Pedobacter sp. AR-3-17 sp. nov., isolated from Arctic soil.</title>
        <authorList>
            <person name="Dahal R.H."/>
            <person name="Kim D.-U."/>
        </authorList>
    </citation>
    <scope>NUCLEOTIDE SEQUENCE [LARGE SCALE GENOMIC DNA]</scope>
    <source>
        <strain evidence="15 16">AR-3-17</strain>
    </source>
</reference>
<evidence type="ECO:0000256" key="8">
    <source>
        <dbReference type="ARBA" id="ARBA00022723"/>
    </source>
</evidence>
<protein>
    <submittedName>
        <fullName evidence="15">NAD(P)H-nitrite reductase</fullName>
    </submittedName>
</protein>
<dbReference type="Pfam" id="PF00384">
    <property type="entry name" value="Molybdopterin"/>
    <property type="match status" value="1"/>
</dbReference>
<dbReference type="InterPro" id="IPR009010">
    <property type="entry name" value="Asp_de-COase-like_dom_sf"/>
</dbReference>
<keyword evidence="12" id="KW-0411">Iron-sulfur</keyword>
<dbReference type="PRINTS" id="PR00368">
    <property type="entry name" value="FADPNR"/>
</dbReference>
<dbReference type="Gene3D" id="2.20.25.90">
    <property type="entry name" value="ADC-like domains"/>
    <property type="match status" value="1"/>
</dbReference>
<evidence type="ECO:0000256" key="11">
    <source>
        <dbReference type="ARBA" id="ARBA00023004"/>
    </source>
</evidence>
<dbReference type="GO" id="GO:0051539">
    <property type="term" value="F:4 iron, 4 sulfur cluster binding"/>
    <property type="evidence" value="ECO:0007669"/>
    <property type="project" value="UniProtKB-KW"/>
</dbReference>
<dbReference type="SUPFAM" id="SSF53706">
    <property type="entry name" value="Formate dehydrogenase/DMSO reductase, domains 1-3"/>
    <property type="match status" value="1"/>
</dbReference>
<keyword evidence="11" id="KW-0408">Iron</keyword>
<dbReference type="InterPro" id="IPR006656">
    <property type="entry name" value="Mopterin_OxRdtase"/>
</dbReference>
<evidence type="ECO:0000256" key="9">
    <source>
        <dbReference type="ARBA" id="ARBA00022827"/>
    </source>
</evidence>
<keyword evidence="6" id="KW-0500">Molybdenum</keyword>
<evidence type="ECO:0000256" key="12">
    <source>
        <dbReference type="ARBA" id="ARBA00023014"/>
    </source>
</evidence>
<evidence type="ECO:0000256" key="4">
    <source>
        <dbReference type="ARBA" id="ARBA00008747"/>
    </source>
</evidence>
<comment type="cofactor">
    <cofactor evidence="2">
        <name>[4Fe-4S] cluster</name>
        <dbReference type="ChEBI" id="CHEBI:49883"/>
    </cofactor>
</comment>
<evidence type="ECO:0000256" key="3">
    <source>
        <dbReference type="ARBA" id="ARBA00001974"/>
    </source>
</evidence>
<dbReference type="InterPro" id="IPR006657">
    <property type="entry name" value="MoPterin_dinucl-bd_dom"/>
</dbReference>
<dbReference type="Gene3D" id="3.40.228.10">
    <property type="entry name" value="Dimethylsulfoxide Reductase, domain 2"/>
    <property type="match status" value="1"/>
</dbReference>
<evidence type="ECO:0000313" key="16">
    <source>
        <dbReference type="Proteomes" id="UP000308181"/>
    </source>
</evidence>
<keyword evidence="16" id="KW-1185">Reference proteome</keyword>
<dbReference type="PRINTS" id="PR00411">
    <property type="entry name" value="PNDRDTASEI"/>
</dbReference>
<dbReference type="Proteomes" id="UP000308181">
    <property type="component" value="Unassembled WGS sequence"/>
</dbReference>
<dbReference type="PANTHER" id="PTHR43105">
    <property type="entry name" value="RESPIRATORY NITRATE REDUCTASE"/>
    <property type="match status" value="1"/>
</dbReference>
<dbReference type="GO" id="GO:0016491">
    <property type="term" value="F:oxidoreductase activity"/>
    <property type="evidence" value="ECO:0007669"/>
    <property type="project" value="UniProtKB-KW"/>
</dbReference>
<evidence type="ECO:0000256" key="1">
    <source>
        <dbReference type="ARBA" id="ARBA00001942"/>
    </source>
</evidence>
<sequence>MSNPKNSSHNFSSTCSYCGVGCGVIVSKEKNNTLNLKGDTHHPTNKGMLCSKGLNLHYTVNDRSDRLLYPQMRYNKNMPLQKVSWDDALNRTAAVFKTFIQKYGPNSVAFYVSGQCLTEEYYVVNKLMKGFIGSNNIDTNSRLCMSSAVVGYKMSLGEDSVPICYDDIELADCFYVTGANPAWCHPILWRRVEAHKALNPDTKIIIVDPRVTDTCSIADLHLQLNPGTDVTLNHAIGRLLIENGDIDIDFITNHSEGFEAYKQMVFSKTLEESALICGLAIADIQLAAQYIGEAKGFISMWTMGLNQSSIGVNKNLSLINLNLITGKIGKPGSGPFSLTGQPNAMGGREVGGLANMLAAHRDLQNPIHRKEVQDFWGGTQIDPKPGLTATEMFDALDNGSLKAIWIICTNPLLSLPNVRQAEQALKKAKYVVVQEISNKSECLAYADVILPAAGWAEKEGTMTNSERRISYLPKIVDAPGEALPDAEIIYKFAQKMGFSGFDYKNQEEIFIEHTRLTANTNIDISGLTYDILKKEKTVQWPYIKKKNKGTERLFTDKSFYTPSKKAIINTVPDVNKSEAPNEDFPFILTTGRIRDQWHTRSKTSKVNKLNQHIKQSFLEIHPDDAFKLQIKEDDVTIIQSKFGEVRVKAKITKSIKQGVVFLPMHYGKILGNDLNRTNNVTSTLVDAISKEPDFKYCAVQVSKYKKPKQHIVIIGAGAGAFGFVKSYRELNSEDDITIFSKENHPFYNRVMLPDYISGEQKWEQLVKMTDEEEPEYNIHLKRGIGVSKIDRENKFVTDDFGKKTYYDILIMSTGSRAAIPKNVPKIPGIFSMRTRTDADNFKKHLPKESHVLIIGGGLLGLEMAASLREMGVKITIVQRISRFLSRQLDALGSQLLHEEMTDQGCDIYYDDEVELFYGRSKLTGVSLKSGRKIDCDAAIIAIGTSPNIELAKDCGLDCKRGVVVDEHLKTSDSSVFAIGEIAEFKGTLYGITAAAEQQADALAKYLNGDVASFYEGSVFMNIIKIHGFDLCSIGLPECPNDDHYEEIVFIDKAKRYYKKCIIHQDRLVGAILIGDKNEFQEFRELISNKIELSDKRLSLLRSGKTPEPVIGKLVCSCNNVGEGNIKMAIQNGCKDLKNLCNSTGAGTGCGSCKPEVKRILDDIEISDQSLVIL</sequence>
<dbReference type="PROSITE" id="PS00551">
    <property type="entry name" value="MOLYBDOPTERIN_PROK_1"/>
    <property type="match status" value="1"/>
</dbReference>
<keyword evidence="7" id="KW-0285">Flavoprotein</keyword>
<dbReference type="Gene3D" id="3.40.50.740">
    <property type="match status" value="1"/>
</dbReference>
<dbReference type="OrthoDB" id="9792592at2"/>
<keyword evidence="5" id="KW-0004">4Fe-4S</keyword>
<dbReference type="SUPFAM" id="SSF51905">
    <property type="entry name" value="FAD/NAD(P)-binding domain"/>
    <property type="match status" value="1"/>
</dbReference>
<comment type="similarity">
    <text evidence="4">Belongs to the prokaryotic molybdopterin-containing oxidoreductase family. NasA/NapA/NarB subfamily.</text>
</comment>
<dbReference type="InterPro" id="IPR006963">
    <property type="entry name" value="Mopterin_OxRdtase_4Fe-4S_dom"/>
</dbReference>
<evidence type="ECO:0000256" key="7">
    <source>
        <dbReference type="ARBA" id="ARBA00022630"/>
    </source>
</evidence>
<dbReference type="Gene3D" id="2.40.40.20">
    <property type="match status" value="1"/>
</dbReference>
<feature type="domain" description="4Fe-4S Mo/W bis-MGD-type" evidence="14">
    <location>
        <begin position="8"/>
        <end position="64"/>
    </location>
</feature>
<evidence type="ECO:0000259" key="14">
    <source>
        <dbReference type="PROSITE" id="PS51669"/>
    </source>
</evidence>
<dbReference type="AlphaFoldDB" id="A0A4U1BYN9"/>
<dbReference type="CDD" id="cd02754">
    <property type="entry name" value="MopB_Nitrate-R-NapA-like"/>
    <property type="match status" value="1"/>
</dbReference>
<dbReference type="Pfam" id="PF04324">
    <property type="entry name" value="Fer2_BFD"/>
    <property type="match status" value="1"/>
</dbReference>
<dbReference type="InterPro" id="IPR041957">
    <property type="entry name" value="CT_Nitrate-R-NapA-like"/>
</dbReference>
<dbReference type="Pfam" id="PF04879">
    <property type="entry name" value="Molybdop_Fe4S4"/>
    <property type="match status" value="1"/>
</dbReference>
<keyword evidence="8" id="KW-0479">Metal-binding</keyword>
<keyword evidence="10" id="KW-0560">Oxidoreductase</keyword>
<dbReference type="InterPro" id="IPR041854">
    <property type="entry name" value="BFD-like_2Fe2S-bd_dom_sf"/>
</dbReference>
<dbReference type="InterPro" id="IPR007419">
    <property type="entry name" value="BFD-like_2Fe2S-bd_dom"/>
</dbReference>
<keyword evidence="13" id="KW-0534">Nitrate assimilation</keyword>
<comment type="cofactor">
    <cofactor evidence="1">
        <name>Mo-bis(molybdopterin guanine dinucleotide)</name>
        <dbReference type="ChEBI" id="CHEBI:60539"/>
    </cofactor>
</comment>
<comment type="cofactor">
    <cofactor evidence="3">
        <name>FAD</name>
        <dbReference type="ChEBI" id="CHEBI:57692"/>
    </cofactor>
</comment>
<evidence type="ECO:0000256" key="6">
    <source>
        <dbReference type="ARBA" id="ARBA00022505"/>
    </source>
</evidence>
<dbReference type="InterPro" id="IPR050123">
    <property type="entry name" value="Prok_molybdopt-oxidoreductase"/>
</dbReference>
<dbReference type="GO" id="GO:0045333">
    <property type="term" value="P:cellular respiration"/>
    <property type="evidence" value="ECO:0007669"/>
    <property type="project" value="UniProtKB-ARBA"/>
</dbReference>
<gene>
    <name evidence="15" type="ORF">FA046_09510</name>
</gene>
<name>A0A4U1BYN9_9SPHI</name>
<dbReference type="GO" id="GO:0016020">
    <property type="term" value="C:membrane"/>
    <property type="evidence" value="ECO:0007669"/>
    <property type="project" value="TreeGrafter"/>
</dbReference>
<dbReference type="GO" id="GO:0042128">
    <property type="term" value="P:nitrate assimilation"/>
    <property type="evidence" value="ECO:0007669"/>
    <property type="project" value="UniProtKB-KW"/>
</dbReference>
<dbReference type="Gene3D" id="3.30.390.30">
    <property type="match status" value="1"/>
</dbReference>
<comment type="caution">
    <text evidence="15">The sequence shown here is derived from an EMBL/GenBank/DDBJ whole genome shotgun (WGS) entry which is preliminary data.</text>
</comment>
<proteinExistence type="inferred from homology"/>
<dbReference type="PANTHER" id="PTHR43105:SF9">
    <property type="entry name" value="NADPH-FE(3+) OXIDOREDUCTASE SUBUNIT ALPHA"/>
    <property type="match status" value="1"/>
</dbReference>
<evidence type="ECO:0000313" key="15">
    <source>
        <dbReference type="EMBL" id="TKB97598.1"/>
    </source>
</evidence>
<dbReference type="InterPro" id="IPR041575">
    <property type="entry name" value="Rubredoxin_C"/>
</dbReference>
<evidence type="ECO:0000256" key="13">
    <source>
        <dbReference type="ARBA" id="ARBA00023063"/>
    </source>
</evidence>
<keyword evidence="9" id="KW-0274">FAD</keyword>
<evidence type="ECO:0000256" key="5">
    <source>
        <dbReference type="ARBA" id="ARBA00022485"/>
    </source>
</evidence>
<dbReference type="InterPro" id="IPR036188">
    <property type="entry name" value="FAD/NAD-bd_sf"/>
</dbReference>
<dbReference type="Gene3D" id="3.50.50.60">
    <property type="entry name" value="FAD/NAD(P)-binding domain"/>
    <property type="match status" value="2"/>
</dbReference>
<dbReference type="SUPFAM" id="SSF50692">
    <property type="entry name" value="ADC-like"/>
    <property type="match status" value="1"/>
</dbReference>
<evidence type="ECO:0000256" key="2">
    <source>
        <dbReference type="ARBA" id="ARBA00001966"/>
    </source>
</evidence>
<evidence type="ECO:0000256" key="10">
    <source>
        <dbReference type="ARBA" id="ARBA00023002"/>
    </source>
</evidence>
<dbReference type="RefSeq" id="WP_136826173.1">
    <property type="nucleotide sequence ID" value="NZ_SWBP01000003.1"/>
</dbReference>
<dbReference type="CDD" id="cd02791">
    <property type="entry name" value="MopB_CT_Nitrate-R-NapA-like"/>
    <property type="match status" value="1"/>
</dbReference>
<dbReference type="Gene3D" id="1.10.10.1100">
    <property type="entry name" value="BFD-like [2Fe-2S]-binding domain"/>
    <property type="match status" value="1"/>
</dbReference>
<dbReference type="EMBL" id="SWBP01000003">
    <property type="protein sequence ID" value="TKB97598.1"/>
    <property type="molecule type" value="Genomic_DNA"/>
</dbReference>
<dbReference type="SMART" id="SM00926">
    <property type="entry name" value="Molybdop_Fe4S4"/>
    <property type="match status" value="1"/>
</dbReference>
<dbReference type="PROSITE" id="PS51669">
    <property type="entry name" value="4FE4S_MOW_BIS_MGD"/>
    <property type="match status" value="1"/>
</dbReference>
<dbReference type="Pfam" id="PF18267">
    <property type="entry name" value="Rubredoxin_C"/>
    <property type="match status" value="1"/>
</dbReference>
<dbReference type="Pfam" id="PF01568">
    <property type="entry name" value="Molydop_binding"/>
    <property type="match status" value="1"/>
</dbReference>
<dbReference type="Pfam" id="PF07992">
    <property type="entry name" value="Pyr_redox_2"/>
    <property type="match status" value="1"/>
</dbReference>
<dbReference type="GO" id="GO:0046872">
    <property type="term" value="F:metal ion binding"/>
    <property type="evidence" value="ECO:0007669"/>
    <property type="project" value="UniProtKB-KW"/>
</dbReference>
<dbReference type="InterPro" id="IPR023753">
    <property type="entry name" value="FAD/NAD-binding_dom"/>
</dbReference>
<dbReference type="InterPro" id="IPR016156">
    <property type="entry name" value="FAD/NAD-linked_Rdtase_dimer_sf"/>
</dbReference>
<accession>A0A4U1BYN9</accession>